<dbReference type="GO" id="GO:0097550">
    <property type="term" value="C:transcription preinitiation complex"/>
    <property type="evidence" value="ECO:0007669"/>
    <property type="project" value="TreeGrafter"/>
</dbReference>
<evidence type="ECO:0000256" key="8">
    <source>
        <dbReference type="ARBA" id="ARBA00023163"/>
    </source>
</evidence>
<keyword evidence="13" id="KW-1185">Reference proteome</keyword>
<dbReference type="EMBL" id="UZAM01007874">
    <property type="protein sequence ID" value="VDP01956.1"/>
    <property type="molecule type" value="Genomic_DNA"/>
</dbReference>
<dbReference type="SUPFAM" id="SSF47954">
    <property type="entry name" value="Cyclin-like"/>
    <property type="match status" value="2"/>
</dbReference>
<evidence type="ECO:0000313" key="12">
    <source>
        <dbReference type="EMBL" id="VDP01956.1"/>
    </source>
</evidence>
<protein>
    <submittedName>
        <fullName evidence="14">TFIIB-type domain-containing protein</fullName>
    </submittedName>
</protein>
<dbReference type="OrthoDB" id="511529at2759"/>
<gene>
    <name evidence="12" type="ORF">SBAD_LOCUS3659</name>
</gene>
<dbReference type="FunFam" id="1.10.472.10:FF:000007">
    <property type="entry name" value="Transcription factor IIIB 90 kDa subunit"/>
    <property type="match status" value="1"/>
</dbReference>
<reference evidence="14" key="1">
    <citation type="submission" date="2016-06" db="UniProtKB">
        <authorList>
            <consortium name="WormBaseParasite"/>
        </authorList>
    </citation>
    <scope>IDENTIFICATION</scope>
</reference>
<evidence type="ECO:0000256" key="4">
    <source>
        <dbReference type="ARBA" id="ARBA00022737"/>
    </source>
</evidence>
<keyword evidence="7" id="KW-0805">Transcription regulation</keyword>
<dbReference type="SMART" id="SM00385">
    <property type="entry name" value="CYCLIN"/>
    <property type="match status" value="1"/>
</dbReference>
<dbReference type="GO" id="GO:0001006">
    <property type="term" value="F:RNA polymerase III type 3 promoter sequence-specific DNA binding"/>
    <property type="evidence" value="ECO:0007669"/>
    <property type="project" value="TreeGrafter"/>
</dbReference>
<evidence type="ECO:0000256" key="3">
    <source>
        <dbReference type="ARBA" id="ARBA00022723"/>
    </source>
</evidence>
<feature type="domain" description="TFIIB-type" evidence="11">
    <location>
        <begin position="2"/>
        <end position="33"/>
    </location>
</feature>
<dbReference type="GO" id="GO:0017025">
    <property type="term" value="F:TBP-class protein binding"/>
    <property type="evidence" value="ECO:0007669"/>
    <property type="project" value="InterPro"/>
</dbReference>
<keyword evidence="5 10" id="KW-0863">Zinc-finger</keyword>
<dbReference type="GO" id="GO:0005634">
    <property type="term" value="C:nucleus"/>
    <property type="evidence" value="ECO:0007669"/>
    <property type="project" value="UniProtKB-SubCell"/>
</dbReference>
<keyword evidence="6" id="KW-0862">Zinc</keyword>
<evidence type="ECO:0000259" key="11">
    <source>
        <dbReference type="PROSITE" id="PS51134"/>
    </source>
</evidence>
<dbReference type="InterPro" id="IPR000812">
    <property type="entry name" value="TFIIB"/>
</dbReference>
<dbReference type="GO" id="GO:0008270">
    <property type="term" value="F:zinc ion binding"/>
    <property type="evidence" value="ECO:0007669"/>
    <property type="project" value="UniProtKB-KW"/>
</dbReference>
<evidence type="ECO:0000256" key="1">
    <source>
        <dbReference type="ARBA" id="ARBA00004123"/>
    </source>
</evidence>
<dbReference type="GO" id="GO:0000126">
    <property type="term" value="C:transcription factor TFIIIB complex"/>
    <property type="evidence" value="ECO:0007669"/>
    <property type="project" value="TreeGrafter"/>
</dbReference>
<dbReference type="SUPFAM" id="SSF57783">
    <property type="entry name" value="Zinc beta-ribbon"/>
    <property type="match status" value="1"/>
</dbReference>
<evidence type="ECO:0000256" key="6">
    <source>
        <dbReference type="ARBA" id="ARBA00022833"/>
    </source>
</evidence>
<evidence type="ECO:0000256" key="7">
    <source>
        <dbReference type="ARBA" id="ARBA00023015"/>
    </source>
</evidence>
<sequence length="287" mass="32032">MPIHVCKHCSSSDLDKDPARGDTVCKNCGTVLEENAIVSEVEFQESRGGGQSMVGQFVSADSYTISSVGGNHTIYNRSSRELTIQKARKGIQRIASQLHVNQQCVEEALGFYKLALMRKLVTGRRSSYVYGASLYVTCRLEGTAHMLLDFCDVLQVNIYELGRVYMFLSRSLYLKLPPTDPCVYVTMIAMRVVQRMKRDWMGFGRRPTGLCGAALLVAARFCGFYRSVEDVVKVVNIGAPVLKRRMDEFAITPSAKLTMDEFKVVDLEEECDPPSFTAAKLKVTFTS</sequence>
<dbReference type="WBParaSite" id="SBAD_0000382301-mRNA-1">
    <property type="protein sequence ID" value="SBAD_0000382301-mRNA-1"/>
    <property type="gene ID" value="SBAD_0000382301"/>
</dbReference>
<dbReference type="PRINTS" id="PR00685">
    <property type="entry name" value="TIFACTORIIB"/>
</dbReference>
<dbReference type="CDD" id="cd20553">
    <property type="entry name" value="CYCLIN_TFIIIB90_rpt1"/>
    <property type="match status" value="1"/>
</dbReference>
<dbReference type="Pfam" id="PF08271">
    <property type="entry name" value="Zn_Ribbon_TF"/>
    <property type="match status" value="1"/>
</dbReference>
<proteinExistence type="inferred from homology"/>
<evidence type="ECO:0000256" key="9">
    <source>
        <dbReference type="ARBA" id="ARBA00023242"/>
    </source>
</evidence>
<dbReference type="InterPro" id="IPR013137">
    <property type="entry name" value="Znf_TFIIB"/>
</dbReference>
<dbReference type="PROSITE" id="PS51134">
    <property type="entry name" value="ZF_TFIIB"/>
    <property type="match status" value="1"/>
</dbReference>
<dbReference type="Pfam" id="PF00382">
    <property type="entry name" value="TFIIB"/>
    <property type="match status" value="2"/>
</dbReference>
<evidence type="ECO:0000256" key="2">
    <source>
        <dbReference type="ARBA" id="ARBA00010857"/>
    </source>
</evidence>
<evidence type="ECO:0000256" key="5">
    <source>
        <dbReference type="ARBA" id="ARBA00022771"/>
    </source>
</evidence>
<organism evidence="14">
    <name type="scientific">Soboliphyme baturini</name>
    <dbReference type="NCBI Taxonomy" id="241478"/>
    <lineage>
        <taxon>Eukaryota</taxon>
        <taxon>Metazoa</taxon>
        <taxon>Ecdysozoa</taxon>
        <taxon>Nematoda</taxon>
        <taxon>Enoplea</taxon>
        <taxon>Dorylaimia</taxon>
        <taxon>Dioctophymatida</taxon>
        <taxon>Dioctophymatoidea</taxon>
        <taxon>Soboliphymatidae</taxon>
        <taxon>Soboliphyme</taxon>
    </lineage>
</organism>
<dbReference type="PANTHER" id="PTHR11618:SF4">
    <property type="entry name" value="TRANSCRIPTION FACTOR IIIB 90 KDA SUBUNIT"/>
    <property type="match status" value="1"/>
</dbReference>
<comment type="subcellular location">
    <subcellularLocation>
        <location evidence="1">Nucleus</location>
    </subcellularLocation>
</comment>
<dbReference type="Proteomes" id="UP000270296">
    <property type="component" value="Unassembled WGS sequence"/>
</dbReference>
<dbReference type="Gene3D" id="2.20.25.10">
    <property type="match status" value="1"/>
</dbReference>
<dbReference type="InterPro" id="IPR036915">
    <property type="entry name" value="Cyclin-like_sf"/>
</dbReference>
<keyword evidence="8" id="KW-0804">Transcription</keyword>
<dbReference type="AlphaFoldDB" id="A0A183IJ63"/>
<accession>A0A183IJ63</accession>
<evidence type="ECO:0000313" key="13">
    <source>
        <dbReference type="Proteomes" id="UP000270296"/>
    </source>
</evidence>
<dbReference type="Gene3D" id="1.10.472.10">
    <property type="entry name" value="Cyclin-like"/>
    <property type="match status" value="2"/>
</dbReference>
<comment type="similarity">
    <text evidence="2">Belongs to the TFIIB family.</text>
</comment>
<dbReference type="GO" id="GO:0000995">
    <property type="term" value="F:RNA polymerase III general transcription initiation factor activity"/>
    <property type="evidence" value="ECO:0007669"/>
    <property type="project" value="TreeGrafter"/>
</dbReference>
<dbReference type="GO" id="GO:0070897">
    <property type="term" value="P:transcription preinitiation complex assembly"/>
    <property type="evidence" value="ECO:0007669"/>
    <property type="project" value="InterPro"/>
</dbReference>
<dbReference type="FunFam" id="2.20.25.10:FF:000012">
    <property type="entry name" value="Putative transcription factor IIIB 90 kDa subunit"/>
    <property type="match status" value="1"/>
</dbReference>
<evidence type="ECO:0000256" key="10">
    <source>
        <dbReference type="PROSITE-ProRule" id="PRU00469"/>
    </source>
</evidence>
<keyword evidence="4" id="KW-0677">Repeat</keyword>
<keyword evidence="9" id="KW-0539">Nucleus</keyword>
<name>A0A183IJ63_9BILA</name>
<dbReference type="InterPro" id="IPR013763">
    <property type="entry name" value="Cyclin-like_dom"/>
</dbReference>
<reference evidence="12 13" key="2">
    <citation type="submission" date="2018-11" db="EMBL/GenBank/DDBJ databases">
        <authorList>
            <consortium name="Pathogen Informatics"/>
        </authorList>
    </citation>
    <scope>NUCLEOTIDE SEQUENCE [LARGE SCALE GENOMIC DNA]</scope>
</reference>
<dbReference type="PANTHER" id="PTHR11618">
    <property type="entry name" value="TRANSCRIPTION INITIATION FACTOR IIB-RELATED"/>
    <property type="match status" value="1"/>
</dbReference>
<dbReference type="InterPro" id="IPR013150">
    <property type="entry name" value="TFIIB_cyclin"/>
</dbReference>
<keyword evidence="3" id="KW-0479">Metal-binding</keyword>
<evidence type="ECO:0000313" key="14">
    <source>
        <dbReference type="WBParaSite" id="SBAD_0000382301-mRNA-1"/>
    </source>
</evidence>